<name>A0A822CN46_9BILA</name>
<proteinExistence type="predicted"/>
<feature type="region of interest" description="Disordered" evidence="1">
    <location>
        <begin position="22"/>
        <end position="42"/>
    </location>
</feature>
<protein>
    <submittedName>
        <fullName evidence="2">Uncharacterized protein</fullName>
    </submittedName>
</protein>
<comment type="caution">
    <text evidence="2">The sequence shown here is derived from an EMBL/GenBank/DDBJ whole genome shotgun (WGS) entry which is preliminary data.</text>
</comment>
<gene>
    <name evidence="2" type="ORF">QYT958_LOCUS41888</name>
</gene>
<dbReference type="EMBL" id="CAJOBR010049982">
    <property type="protein sequence ID" value="CAF5048420.1"/>
    <property type="molecule type" value="Genomic_DNA"/>
</dbReference>
<feature type="compositionally biased region" description="Gly residues" evidence="1">
    <location>
        <begin position="26"/>
        <end position="41"/>
    </location>
</feature>
<reference evidence="2" key="1">
    <citation type="submission" date="2021-02" db="EMBL/GenBank/DDBJ databases">
        <authorList>
            <person name="Nowell W R."/>
        </authorList>
    </citation>
    <scope>NUCLEOTIDE SEQUENCE</scope>
</reference>
<accession>A0A822CN46</accession>
<feature type="non-terminal residue" evidence="2">
    <location>
        <position position="1"/>
    </location>
</feature>
<evidence type="ECO:0000313" key="2">
    <source>
        <dbReference type="EMBL" id="CAF5048420.1"/>
    </source>
</evidence>
<dbReference type="AlphaFoldDB" id="A0A822CN46"/>
<evidence type="ECO:0000313" key="3">
    <source>
        <dbReference type="Proteomes" id="UP000663848"/>
    </source>
</evidence>
<organism evidence="2 3">
    <name type="scientific">Rotaria socialis</name>
    <dbReference type="NCBI Taxonomy" id="392032"/>
    <lineage>
        <taxon>Eukaryota</taxon>
        <taxon>Metazoa</taxon>
        <taxon>Spiralia</taxon>
        <taxon>Gnathifera</taxon>
        <taxon>Rotifera</taxon>
        <taxon>Eurotatoria</taxon>
        <taxon>Bdelloidea</taxon>
        <taxon>Philodinida</taxon>
        <taxon>Philodinidae</taxon>
        <taxon>Rotaria</taxon>
    </lineage>
</organism>
<sequence length="54" mass="5374">EKSCLLVGFGLGGGGWFRLVRSPKGPDGGGRGGGGGGGFWPGGPKYLVMESSSF</sequence>
<dbReference type="Proteomes" id="UP000663848">
    <property type="component" value="Unassembled WGS sequence"/>
</dbReference>
<evidence type="ECO:0000256" key="1">
    <source>
        <dbReference type="SAM" id="MobiDB-lite"/>
    </source>
</evidence>